<gene>
    <name evidence="1" type="ORF">A2527_10435</name>
</gene>
<proteinExistence type="predicted"/>
<sequence>MAKGFEDIVGYCQKMGLEVTRLDGSAQVVIVSAPDRAIHQMVIDCEGALLIFEQPIYQIKNAGGPHFKRLLQINRELVHGAFVMDGSGNWILFRDTLELENLDFNEFEGSINALSLGLAEFSSELLALNRG</sequence>
<dbReference type="Proteomes" id="UP000178449">
    <property type="component" value="Unassembled WGS sequence"/>
</dbReference>
<evidence type="ECO:0000313" key="2">
    <source>
        <dbReference type="Proteomes" id="UP000178449"/>
    </source>
</evidence>
<protein>
    <recommendedName>
        <fullName evidence="3">Molecular chaperone Tir</fullName>
    </recommendedName>
</protein>
<comment type="caution">
    <text evidence="1">The sequence shown here is derived from an EMBL/GenBank/DDBJ whole genome shotgun (WGS) entry which is preliminary data.</text>
</comment>
<evidence type="ECO:0000313" key="1">
    <source>
        <dbReference type="EMBL" id="OGG97246.1"/>
    </source>
</evidence>
<dbReference type="SUPFAM" id="SSF69635">
    <property type="entry name" value="Type III secretory system chaperone-like"/>
    <property type="match status" value="1"/>
</dbReference>
<reference evidence="1 2" key="1">
    <citation type="journal article" date="2016" name="Nat. Commun.">
        <title>Thousands of microbial genomes shed light on interconnected biogeochemical processes in an aquifer system.</title>
        <authorList>
            <person name="Anantharaman K."/>
            <person name="Brown C.T."/>
            <person name="Hug L.A."/>
            <person name="Sharon I."/>
            <person name="Castelle C.J."/>
            <person name="Probst A.J."/>
            <person name="Thomas B.C."/>
            <person name="Singh A."/>
            <person name="Wilkins M.J."/>
            <person name="Karaoz U."/>
            <person name="Brodie E.L."/>
            <person name="Williams K.H."/>
            <person name="Hubbard S.S."/>
            <person name="Banfield J.F."/>
        </authorList>
    </citation>
    <scope>NUCLEOTIDE SEQUENCE [LARGE SCALE GENOMIC DNA]</scope>
</reference>
<dbReference type="EMBL" id="MFNE01000001">
    <property type="protein sequence ID" value="OGG97246.1"/>
    <property type="molecule type" value="Genomic_DNA"/>
</dbReference>
<organism evidence="1 2">
    <name type="scientific">Candidatus Lambdaproteobacteria bacterium RIFOXYD2_FULL_50_16</name>
    <dbReference type="NCBI Taxonomy" id="1817772"/>
    <lineage>
        <taxon>Bacteria</taxon>
        <taxon>Pseudomonadati</taxon>
        <taxon>Pseudomonadota</taxon>
        <taxon>Candidatus Lambdaproteobacteria</taxon>
    </lineage>
</organism>
<accession>A0A1F6GGM0</accession>
<dbReference type="Pfam" id="PF22550">
    <property type="entry name" value="CesT_Tir_1"/>
    <property type="match status" value="1"/>
</dbReference>
<name>A0A1F6GGM0_9PROT</name>
<evidence type="ECO:0008006" key="3">
    <source>
        <dbReference type="Google" id="ProtNLM"/>
    </source>
</evidence>
<dbReference type="STRING" id="1817772.A2527_10435"/>
<dbReference type="InterPro" id="IPR054345">
    <property type="entry name" value="Tir-like"/>
</dbReference>
<dbReference type="Gene3D" id="3.30.1460.10">
    <property type="match status" value="1"/>
</dbReference>
<dbReference type="AlphaFoldDB" id="A0A1F6GGM0"/>